<accession>Q14EB5</accession>
<dbReference type="RefSeq" id="WP_155975935.1">
    <property type="nucleotide sequence ID" value="NZ_CP046328.1"/>
</dbReference>
<reference evidence="1" key="2">
    <citation type="journal article" date="2007" name="J. Bacteriol.">
        <title>Competence-dependent bacteriocin production by Streptococcus gordonii DL1 (Challis).</title>
        <authorList>
            <person name="Heng N.C."/>
            <person name="Tagg J.R."/>
            <person name="Tompkins G.R."/>
        </authorList>
    </citation>
    <scope>NUCLEOTIDE SEQUENCE</scope>
    <source>
        <strain evidence="1">DL1</strain>
    </source>
</reference>
<protein>
    <submittedName>
        <fullName evidence="1">Bacteriocin-like protein</fullName>
    </submittedName>
</protein>
<sequence>MKEFKELSKQELEKTCGGVAMPALWFFRRQAPSGNRRSSRFSLLIL</sequence>
<dbReference type="EMBL" id="AY858646">
    <property type="protein sequence ID" value="AAX52527.1"/>
    <property type="molecule type" value="Genomic_DNA"/>
</dbReference>
<evidence type="ECO:0000313" key="1">
    <source>
        <dbReference type="EMBL" id="AAX52527.1"/>
    </source>
</evidence>
<reference evidence="1" key="1">
    <citation type="submission" date="2004-12" db="EMBL/GenBank/DDBJ databases">
        <authorList>
            <person name="Heng N.C.K."/>
            <person name="Tagg J.R."/>
            <person name="Tompkins G.R."/>
        </authorList>
    </citation>
    <scope>NUCLEOTIDE SEQUENCE</scope>
    <source>
        <strain evidence="1">DL1</strain>
    </source>
</reference>
<organism evidence="1">
    <name type="scientific">Streptococcus gordonii</name>
    <dbReference type="NCBI Taxonomy" id="1302"/>
    <lineage>
        <taxon>Bacteria</taxon>
        <taxon>Bacillati</taxon>
        <taxon>Bacillota</taxon>
        <taxon>Bacilli</taxon>
        <taxon>Lactobacillales</taxon>
        <taxon>Streptococcaceae</taxon>
        <taxon>Streptococcus</taxon>
    </lineage>
</organism>
<proteinExistence type="predicted"/>
<dbReference type="AlphaFoldDB" id="Q14EB5"/>
<name>Q14EB5_STRGN</name>